<dbReference type="GO" id="GO:0005829">
    <property type="term" value="C:cytosol"/>
    <property type="evidence" value="ECO:0007669"/>
    <property type="project" value="GOC"/>
</dbReference>
<dbReference type="SMART" id="SM00233">
    <property type="entry name" value="PH"/>
    <property type="match status" value="1"/>
</dbReference>
<dbReference type="PROSITE" id="PS50003">
    <property type="entry name" value="PH_DOMAIN"/>
    <property type="match status" value="1"/>
</dbReference>
<dbReference type="EnsemblMetazoa" id="CLYHEMT018551.1">
    <property type="protein sequence ID" value="CLYHEMP018551.1"/>
    <property type="gene ID" value="CLYHEMG018551"/>
</dbReference>
<dbReference type="OrthoDB" id="10261837at2759"/>
<dbReference type="GO" id="GO:0055037">
    <property type="term" value="C:recycling endosome"/>
    <property type="evidence" value="ECO:0007669"/>
    <property type="project" value="TreeGrafter"/>
</dbReference>
<feature type="domain" description="PH" evidence="2">
    <location>
        <begin position="17"/>
        <end position="116"/>
    </location>
</feature>
<evidence type="ECO:0000313" key="3">
    <source>
        <dbReference type="EnsemblMetazoa" id="CLYHEMP018551.1"/>
    </source>
</evidence>
<keyword evidence="4" id="KW-1185">Reference proteome</keyword>
<protein>
    <recommendedName>
        <fullName evidence="2">PH domain-containing protein</fullName>
    </recommendedName>
</protein>
<feature type="region of interest" description="Disordered" evidence="1">
    <location>
        <begin position="218"/>
        <end position="244"/>
    </location>
</feature>
<dbReference type="GO" id="GO:0001881">
    <property type="term" value="P:receptor recycling"/>
    <property type="evidence" value="ECO:0007669"/>
    <property type="project" value="TreeGrafter"/>
</dbReference>
<dbReference type="Proteomes" id="UP000594262">
    <property type="component" value="Unplaced"/>
</dbReference>
<dbReference type="InterPro" id="IPR045188">
    <property type="entry name" value="Boi1/Boi2-like"/>
</dbReference>
<accession>A0A7M6DNP6</accession>
<dbReference type="GO" id="GO:0042147">
    <property type="term" value="P:retrograde transport, endosome to Golgi"/>
    <property type="evidence" value="ECO:0007669"/>
    <property type="project" value="TreeGrafter"/>
</dbReference>
<evidence type="ECO:0000313" key="4">
    <source>
        <dbReference type="Proteomes" id="UP000594262"/>
    </source>
</evidence>
<evidence type="ECO:0000256" key="1">
    <source>
        <dbReference type="SAM" id="MobiDB-lite"/>
    </source>
</evidence>
<dbReference type="AlphaFoldDB" id="A0A7M6DNP6"/>
<dbReference type="Gene3D" id="2.30.29.30">
    <property type="entry name" value="Pleckstrin-homology domain (PH domain)/Phosphotyrosine-binding domain (PTB)"/>
    <property type="match status" value="1"/>
</dbReference>
<dbReference type="SUPFAM" id="SSF50729">
    <property type="entry name" value="PH domain-like"/>
    <property type="match status" value="1"/>
</dbReference>
<dbReference type="InterPro" id="IPR001849">
    <property type="entry name" value="PH_domain"/>
</dbReference>
<dbReference type="GO" id="GO:0005802">
    <property type="term" value="C:trans-Golgi network"/>
    <property type="evidence" value="ECO:0007669"/>
    <property type="project" value="TreeGrafter"/>
</dbReference>
<proteinExistence type="predicted"/>
<dbReference type="InterPro" id="IPR011993">
    <property type="entry name" value="PH-like_dom_sf"/>
</dbReference>
<evidence type="ECO:0000259" key="2">
    <source>
        <dbReference type="PROSITE" id="PS50003"/>
    </source>
</evidence>
<name>A0A7M6DNP6_9CNID</name>
<dbReference type="PANTHER" id="PTHR22902:SF53">
    <property type="entry name" value="INOSITOL PHOSPHATASE INTERACTING PROTEIN, ISOFORM A"/>
    <property type="match status" value="1"/>
</dbReference>
<dbReference type="GO" id="GO:0005769">
    <property type="term" value="C:early endosome"/>
    <property type="evidence" value="ECO:0007669"/>
    <property type="project" value="TreeGrafter"/>
</dbReference>
<organism evidence="3 4">
    <name type="scientific">Clytia hemisphaerica</name>
    <dbReference type="NCBI Taxonomy" id="252671"/>
    <lineage>
        <taxon>Eukaryota</taxon>
        <taxon>Metazoa</taxon>
        <taxon>Cnidaria</taxon>
        <taxon>Hydrozoa</taxon>
        <taxon>Hydroidolina</taxon>
        <taxon>Leptothecata</taxon>
        <taxon>Obeliida</taxon>
        <taxon>Clytiidae</taxon>
        <taxon>Clytia</taxon>
    </lineage>
</organism>
<reference evidence="3" key="1">
    <citation type="submission" date="2021-01" db="UniProtKB">
        <authorList>
            <consortium name="EnsemblMetazoa"/>
        </authorList>
    </citation>
    <scope>IDENTIFICATION</scope>
</reference>
<sequence>MKINDKGLSAYSSCRRGTDKEGFLFKKGADLSHSYKRRWFVLKGNLLFYFDKSNDRQPIGMIILENCSVEVSDADRFSFCIRFQSLQASTSRTYTLCADNETDMERWMKSITSASYGYLDMLVKEFEKNLQRLKALDAAANNDFAALSQEQNTSEVLLSKAKPLLDHKDTIDSPAQSPKAPPRRSKHSDAGALVKEKVAKVSTVTRMKTKSLSVKHVNRSSSSDNIAREKSPNTGRKTIKGNRVSAPSQELVKKNNILLPDVEQDNDKTTFEQLHTYFGGAIWTRIGETL</sequence>
<dbReference type="GO" id="GO:0007032">
    <property type="term" value="P:endosome organization"/>
    <property type="evidence" value="ECO:0007669"/>
    <property type="project" value="TreeGrafter"/>
</dbReference>
<feature type="region of interest" description="Disordered" evidence="1">
    <location>
        <begin position="168"/>
        <end position="192"/>
    </location>
</feature>
<dbReference type="PANTHER" id="PTHR22902">
    <property type="entry name" value="SESQUIPEDALIAN"/>
    <property type="match status" value="1"/>
</dbReference>
<dbReference type="Pfam" id="PF00169">
    <property type="entry name" value="PH"/>
    <property type="match status" value="1"/>
</dbReference>